<reference evidence="2" key="1">
    <citation type="journal article" date="2021" name="Front. Microbiol.">
        <title>Comprehensive Comparative Genomics and Phenotyping of Methylobacterium Species.</title>
        <authorList>
            <person name="Alessa O."/>
            <person name="Ogura Y."/>
            <person name="Fujitani Y."/>
            <person name="Takami H."/>
            <person name="Hayashi T."/>
            <person name="Sahin N."/>
            <person name="Tani A."/>
        </authorList>
    </citation>
    <scope>NUCLEOTIDE SEQUENCE</scope>
    <source>
        <strain evidence="2">KCTC 52305</strain>
    </source>
</reference>
<evidence type="ECO:0008006" key="4">
    <source>
        <dbReference type="Google" id="ProtNLM"/>
    </source>
</evidence>
<evidence type="ECO:0000313" key="2">
    <source>
        <dbReference type="EMBL" id="GJD50158.1"/>
    </source>
</evidence>
<name>A0ABQ4QXY9_9HYPH</name>
<gene>
    <name evidence="2" type="ORF">OPKNFCMD_2895</name>
</gene>
<dbReference type="RefSeq" id="WP_128565723.1">
    <property type="nucleotide sequence ID" value="NZ_BPQH01000008.1"/>
</dbReference>
<evidence type="ECO:0000256" key="1">
    <source>
        <dbReference type="SAM" id="MobiDB-lite"/>
    </source>
</evidence>
<dbReference type="EMBL" id="BPQH01000008">
    <property type="protein sequence ID" value="GJD50158.1"/>
    <property type="molecule type" value="Genomic_DNA"/>
</dbReference>
<protein>
    <recommendedName>
        <fullName evidence="4">DUF3072 domain-containing protein</fullName>
    </recommendedName>
</protein>
<feature type="region of interest" description="Disordered" evidence="1">
    <location>
        <begin position="75"/>
        <end position="115"/>
    </location>
</feature>
<feature type="region of interest" description="Disordered" evidence="1">
    <location>
        <begin position="1"/>
        <end position="48"/>
    </location>
</feature>
<sequence length="115" mass="12574">MTDPNRDRTGAQAGDAAKPDSPRPNLRSFDAYADRNGQDMGQDDPLDLARPADLQRRLNEDPDWDAEVARIASDRQRLDATQGGSIATVEATEAETPAENLRRISDPSTSKPADR</sequence>
<evidence type="ECO:0000313" key="3">
    <source>
        <dbReference type="Proteomes" id="UP001055167"/>
    </source>
</evidence>
<organism evidence="2 3">
    <name type="scientific">Methylobacterium crusticola</name>
    <dbReference type="NCBI Taxonomy" id="1697972"/>
    <lineage>
        <taxon>Bacteria</taxon>
        <taxon>Pseudomonadati</taxon>
        <taxon>Pseudomonadota</taxon>
        <taxon>Alphaproteobacteria</taxon>
        <taxon>Hyphomicrobiales</taxon>
        <taxon>Methylobacteriaceae</taxon>
        <taxon>Methylobacterium</taxon>
    </lineage>
</organism>
<reference evidence="2" key="2">
    <citation type="submission" date="2021-08" db="EMBL/GenBank/DDBJ databases">
        <authorList>
            <person name="Tani A."/>
            <person name="Ola A."/>
            <person name="Ogura Y."/>
            <person name="Katsura K."/>
            <person name="Hayashi T."/>
        </authorList>
    </citation>
    <scope>NUCLEOTIDE SEQUENCE</scope>
    <source>
        <strain evidence="2">KCTC 52305</strain>
    </source>
</reference>
<proteinExistence type="predicted"/>
<accession>A0ABQ4QXY9</accession>
<feature type="compositionally biased region" description="Low complexity" evidence="1">
    <location>
        <begin position="87"/>
        <end position="99"/>
    </location>
</feature>
<feature type="compositionally biased region" description="Polar residues" evidence="1">
    <location>
        <begin position="106"/>
        <end position="115"/>
    </location>
</feature>
<dbReference type="Proteomes" id="UP001055167">
    <property type="component" value="Unassembled WGS sequence"/>
</dbReference>
<comment type="caution">
    <text evidence="2">The sequence shown here is derived from an EMBL/GenBank/DDBJ whole genome shotgun (WGS) entry which is preliminary data.</text>
</comment>
<keyword evidence="3" id="KW-1185">Reference proteome</keyword>